<accession>A0A0B7NKN1</accession>
<dbReference type="EMBL" id="LN734014">
    <property type="protein sequence ID" value="CEP19186.1"/>
    <property type="molecule type" value="Genomic_DNA"/>
</dbReference>
<keyword evidence="3" id="KW-0653">Protein transport</keyword>
<evidence type="ECO:0000256" key="2">
    <source>
        <dbReference type="ARBA" id="ARBA00026247"/>
    </source>
</evidence>
<dbReference type="Pfam" id="PF02136">
    <property type="entry name" value="NTF2"/>
    <property type="match status" value="1"/>
</dbReference>
<comment type="function">
    <text evidence="3">Has a role in nuclear-cytoplasmic transport of proteins and mRNAs.</text>
</comment>
<proteinExistence type="predicted"/>
<keyword evidence="3" id="KW-0539">Nucleus</keyword>
<dbReference type="InterPro" id="IPR018222">
    <property type="entry name" value="Nuclear_transport_factor_2_euk"/>
</dbReference>
<dbReference type="STRING" id="35722.A0A0B7NKN1"/>
<dbReference type="GO" id="GO:0006606">
    <property type="term" value="P:protein import into nucleus"/>
    <property type="evidence" value="ECO:0007669"/>
    <property type="project" value="UniProtKB-ARBA"/>
</dbReference>
<dbReference type="Proteomes" id="UP000054107">
    <property type="component" value="Unassembled WGS sequence"/>
</dbReference>
<evidence type="ECO:0000313" key="5">
    <source>
        <dbReference type="EMBL" id="CEP19186.1"/>
    </source>
</evidence>
<dbReference type="InterPro" id="IPR045875">
    <property type="entry name" value="NTF2"/>
</dbReference>
<evidence type="ECO:0000256" key="3">
    <source>
        <dbReference type="RuleBase" id="RU369002"/>
    </source>
</evidence>
<evidence type="ECO:0000313" key="6">
    <source>
        <dbReference type="Proteomes" id="UP000054107"/>
    </source>
</evidence>
<gene>
    <name evidence="5" type="primary">PARPA_13498.1 scaffold 46870</name>
</gene>
<comment type="subcellular location">
    <subcellularLocation>
        <location evidence="3">Cytoplasm</location>
    </subcellularLocation>
    <subcellularLocation>
        <location evidence="3">Nucleus</location>
    </subcellularLocation>
</comment>
<feature type="domain" description="NTF2" evidence="4">
    <location>
        <begin position="7"/>
        <end position="116"/>
    </location>
</feature>
<dbReference type="GO" id="GO:0005737">
    <property type="term" value="C:cytoplasm"/>
    <property type="evidence" value="ECO:0007669"/>
    <property type="project" value="UniProtKB-SubCell"/>
</dbReference>
<dbReference type="Gene3D" id="3.10.450.50">
    <property type="match status" value="1"/>
</dbReference>
<dbReference type="GO" id="GO:0051028">
    <property type="term" value="P:mRNA transport"/>
    <property type="evidence" value="ECO:0007669"/>
    <property type="project" value="UniProtKB-UniRule"/>
</dbReference>
<keyword evidence="1 3" id="KW-0963">Cytoplasm</keyword>
<keyword evidence="3" id="KW-0813">Transport</keyword>
<reference evidence="5 6" key="1">
    <citation type="submission" date="2014-09" db="EMBL/GenBank/DDBJ databases">
        <authorList>
            <person name="Ellenberger Sabrina"/>
        </authorList>
    </citation>
    <scope>NUCLEOTIDE SEQUENCE [LARGE SCALE GENOMIC DNA]</scope>
    <source>
        <strain evidence="5 6">CBS 412.66</strain>
    </source>
</reference>
<name>A0A0B7NKN1_9FUNG</name>
<evidence type="ECO:0000259" key="4">
    <source>
        <dbReference type="PROSITE" id="PS50177"/>
    </source>
</evidence>
<dbReference type="CDD" id="cd00780">
    <property type="entry name" value="NTF2"/>
    <property type="match status" value="1"/>
</dbReference>
<dbReference type="AlphaFoldDB" id="A0A0B7NKN1"/>
<dbReference type="OrthoDB" id="6507044at2759"/>
<dbReference type="InterPro" id="IPR002075">
    <property type="entry name" value="NTF2_dom"/>
</dbReference>
<keyword evidence="6" id="KW-1185">Reference proteome</keyword>
<organism evidence="5 6">
    <name type="scientific">Parasitella parasitica</name>
    <dbReference type="NCBI Taxonomy" id="35722"/>
    <lineage>
        <taxon>Eukaryota</taxon>
        <taxon>Fungi</taxon>
        <taxon>Fungi incertae sedis</taxon>
        <taxon>Mucoromycota</taxon>
        <taxon>Mucoromycotina</taxon>
        <taxon>Mucoromycetes</taxon>
        <taxon>Mucorales</taxon>
        <taxon>Mucorineae</taxon>
        <taxon>Mucoraceae</taxon>
        <taxon>Parasitella</taxon>
    </lineage>
</organism>
<evidence type="ECO:0000256" key="1">
    <source>
        <dbReference type="ARBA" id="ARBA00022490"/>
    </source>
</evidence>
<dbReference type="InterPro" id="IPR032710">
    <property type="entry name" value="NTF2-like_dom_sf"/>
</dbReference>
<sequence>MADINAVAKAFTEFYYRTFDNDREQLYSLYRDFSMLTFEGQQFSGANNIKTKLVVSMHHEVSTTDAQPAGPAGDIIVLVTGALRIDEEPNPQMFSQTFHLIPENDSYYVLNDIFRLNYGV</sequence>
<dbReference type="FunFam" id="3.10.450.50:FF:000005">
    <property type="entry name" value="Nuclear transport factor 2"/>
    <property type="match status" value="1"/>
</dbReference>
<dbReference type="SUPFAM" id="SSF54427">
    <property type="entry name" value="NTF2-like"/>
    <property type="match status" value="1"/>
</dbReference>
<dbReference type="PANTHER" id="PTHR12612">
    <property type="entry name" value="NUCLEAR TRANSPORT FACTOR 2"/>
    <property type="match status" value="1"/>
</dbReference>
<protein>
    <recommendedName>
        <fullName evidence="2 3">Nuclear transport factor 2</fullName>
        <shortName evidence="3">NTF-2</shortName>
    </recommendedName>
</protein>
<dbReference type="PROSITE" id="PS50177">
    <property type="entry name" value="NTF2_DOMAIN"/>
    <property type="match status" value="1"/>
</dbReference>
<dbReference type="GO" id="GO:0005635">
    <property type="term" value="C:nuclear envelope"/>
    <property type="evidence" value="ECO:0007669"/>
    <property type="project" value="UniProtKB-ARBA"/>
</dbReference>